<accession>A0A0D2NVH3</accession>
<gene>
    <name evidence="2" type="ORF">HYPSUDRAFT_210388</name>
</gene>
<sequence length="105" mass="10998">MVHRKSPVQSVPAPAAGSTHNLASTSQPDQYTSIPQQVPFDGVSSSGVPLPPSGHQGDYPAEGVPLPTPKVKGMVAIIKELRETNLQGPCGYTSGQDIRARLAIQ</sequence>
<feature type="region of interest" description="Disordered" evidence="1">
    <location>
        <begin position="1"/>
        <end position="66"/>
    </location>
</feature>
<dbReference type="EMBL" id="KN818144">
    <property type="protein sequence ID" value="KJA12560.1"/>
    <property type="molecule type" value="Genomic_DNA"/>
</dbReference>
<evidence type="ECO:0000313" key="3">
    <source>
        <dbReference type="Proteomes" id="UP000054270"/>
    </source>
</evidence>
<dbReference type="Proteomes" id="UP000054270">
    <property type="component" value="Unassembled WGS sequence"/>
</dbReference>
<evidence type="ECO:0000256" key="1">
    <source>
        <dbReference type="SAM" id="MobiDB-lite"/>
    </source>
</evidence>
<evidence type="ECO:0000313" key="2">
    <source>
        <dbReference type="EMBL" id="KJA12560.1"/>
    </source>
</evidence>
<keyword evidence="3" id="KW-1185">Reference proteome</keyword>
<organism evidence="2 3">
    <name type="scientific">Hypholoma sublateritium (strain FD-334 SS-4)</name>
    <dbReference type="NCBI Taxonomy" id="945553"/>
    <lineage>
        <taxon>Eukaryota</taxon>
        <taxon>Fungi</taxon>
        <taxon>Dikarya</taxon>
        <taxon>Basidiomycota</taxon>
        <taxon>Agaricomycotina</taxon>
        <taxon>Agaricomycetes</taxon>
        <taxon>Agaricomycetidae</taxon>
        <taxon>Agaricales</taxon>
        <taxon>Agaricineae</taxon>
        <taxon>Strophariaceae</taxon>
        <taxon>Hypholoma</taxon>
    </lineage>
</organism>
<protein>
    <submittedName>
        <fullName evidence="2">Uncharacterized protein</fullName>
    </submittedName>
</protein>
<feature type="compositionally biased region" description="Polar residues" evidence="1">
    <location>
        <begin position="18"/>
        <end position="36"/>
    </location>
</feature>
<reference evidence="3" key="1">
    <citation type="submission" date="2014-04" db="EMBL/GenBank/DDBJ databases">
        <title>Evolutionary Origins and Diversification of the Mycorrhizal Mutualists.</title>
        <authorList>
            <consortium name="DOE Joint Genome Institute"/>
            <consortium name="Mycorrhizal Genomics Consortium"/>
            <person name="Kohler A."/>
            <person name="Kuo A."/>
            <person name="Nagy L.G."/>
            <person name="Floudas D."/>
            <person name="Copeland A."/>
            <person name="Barry K.W."/>
            <person name="Cichocki N."/>
            <person name="Veneault-Fourrey C."/>
            <person name="LaButti K."/>
            <person name="Lindquist E.A."/>
            <person name="Lipzen A."/>
            <person name="Lundell T."/>
            <person name="Morin E."/>
            <person name="Murat C."/>
            <person name="Riley R."/>
            <person name="Ohm R."/>
            <person name="Sun H."/>
            <person name="Tunlid A."/>
            <person name="Henrissat B."/>
            <person name="Grigoriev I.V."/>
            <person name="Hibbett D.S."/>
            <person name="Martin F."/>
        </authorList>
    </citation>
    <scope>NUCLEOTIDE SEQUENCE [LARGE SCALE GENOMIC DNA]</scope>
    <source>
        <strain evidence="3">FD-334 SS-4</strain>
    </source>
</reference>
<name>A0A0D2NVH3_HYPSF</name>
<proteinExistence type="predicted"/>
<dbReference type="AlphaFoldDB" id="A0A0D2NVH3"/>